<dbReference type="NCBIfam" id="TIGR01930">
    <property type="entry name" value="AcCoA-C-Actrans"/>
    <property type="match status" value="1"/>
</dbReference>
<dbReference type="Pfam" id="PF02803">
    <property type="entry name" value="Thiolase_C"/>
    <property type="match status" value="1"/>
</dbReference>
<dbReference type="PROSITE" id="PS00737">
    <property type="entry name" value="THIOLASE_2"/>
    <property type="match status" value="1"/>
</dbReference>
<evidence type="ECO:0000256" key="5">
    <source>
        <dbReference type="ARBA" id="ARBA00030755"/>
    </source>
</evidence>
<organism evidence="10 11">
    <name type="scientific">Lactobacillus iners</name>
    <dbReference type="NCBI Taxonomy" id="147802"/>
    <lineage>
        <taxon>Bacteria</taxon>
        <taxon>Bacillati</taxon>
        <taxon>Bacillota</taxon>
        <taxon>Bacilli</taxon>
        <taxon>Lactobacillales</taxon>
        <taxon>Lactobacillaceae</taxon>
        <taxon>Lactobacillus</taxon>
    </lineage>
</organism>
<keyword evidence="3 7" id="KW-0808">Transferase</keyword>
<evidence type="ECO:0000256" key="7">
    <source>
        <dbReference type="RuleBase" id="RU003557"/>
    </source>
</evidence>
<dbReference type="FunFam" id="3.40.47.10:FF:000010">
    <property type="entry name" value="Acetyl-CoA acetyltransferase (Thiolase)"/>
    <property type="match status" value="1"/>
</dbReference>
<accession>A0A6G7BAB6</accession>
<evidence type="ECO:0000259" key="9">
    <source>
        <dbReference type="Pfam" id="PF02803"/>
    </source>
</evidence>
<evidence type="ECO:0000259" key="8">
    <source>
        <dbReference type="Pfam" id="PF00108"/>
    </source>
</evidence>
<evidence type="ECO:0000256" key="4">
    <source>
        <dbReference type="ARBA" id="ARBA00023315"/>
    </source>
</evidence>
<dbReference type="GO" id="GO:0003985">
    <property type="term" value="F:acetyl-CoA C-acetyltransferase activity"/>
    <property type="evidence" value="ECO:0007669"/>
    <property type="project" value="UniProtKB-EC"/>
</dbReference>
<dbReference type="AlphaFoldDB" id="A0A6G7BAB6"/>
<dbReference type="PROSITE" id="PS00099">
    <property type="entry name" value="THIOLASE_3"/>
    <property type="match status" value="1"/>
</dbReference>
<feature type="active site" description="Proton acceptor" evidence="6">
    <location>
        <position position="342"/>
    </location>
</feature>
<evidence type="ECO:0000256" key="2">
    <source>
        <dbReference type="ARBA" id="ARBA00012705"/>
    </source>
</evidence>
<evidence type="ECO:0000256" key="3">
    <source>
        <dbReference type="ARBA" id="ARBA00022679"/>
    </source>
</evidence>
<dbReference type="PROSITE" id="PS00098">
    <property type="entry name" value="THIOLASE_1"/>
    <property type="match status" value="1"/>
</dbReference>
<dbReference type="Proteomes" id="UP000501676">
    <property type="component" value="Chromosome"/>
</dbReference>
<evidence type="ECO:0000256" key="6">
    <source>
        <dbReference type="PIRSR" id="PIRSR000429-1"/>
    </source>
</evidence>
<name>A0A6G7BAB6_9LACO</name>
<dbReference type="Pfam" id="PF00108">
    <property type="entry name" value="Thiolase_N"/>
    <property type="match status" value="1"/>
</dbReference>
<dbReference type="EC" id="2.3.1.9" evidence="2"/>
<reference evidence="10 11" key="1">
    <citation type="submission" date="2020-02" db="EMBL/GenBank/DDBJ databases">
        <title>Complete genome sequences of six Lactobacillus iners strains isolated from the human vagina.</title>
        <authorList>
            <person name="France M.T."/>
            <person name="Rutt L."/>
            <person name="Narina S."/>
            <person name="Arbaugh S."/>
            <person name="Humphrys M.S."/>
            <person name="Ma B."/>
            <person name="Hayward M.R."/>
            <person name="Relman D."/>
            <person name="Kwon D.S."/>
            <person name="Ravel J."/>
        </authorList>
    </citation>
    <scope>NUCLEOTIDE SEQUENCE [LARGE SCALE GENOMIC DNA]</scope>
    <source>
        <strain evidence="10 11">C0210C1</strain>
    </source>
</reference>
<dbReference type="InterPro" id="IPR020615">
    <property type="entry name" value="Thiolase_acyl_enz_int_AS"/>
</dbReference>
<evidence type="ECO:0000256" key="1">
    <source>
        <dbReference type="ARBA" id="ARBA00010982"/>
    </source>
</evidence>
<dbReference type="InterPro" id="IPR020610">
    <property type="entry name" value="Thiolase_AS"/>
</dbReference>
<dbReference type="PIRSF" id="PIRSF000429">
    <property type="entry name" value="Ac-CoA_Ac_transf"/>
    <property type="match status" value="1"/>
</dbReference>
<proteinExistence type="inferred from homology"/>
<evidence type="ECO:0000313" key="11">
    <source>
        <dbReference type="Proteomes" id="UP000501676"/>
    </source>
</evidence>
<dbReference type="Gene3D" id="3.40.47.10">
    <property type="match status" value="2"/>
</dbReference>
<dbReference type="RefSeq" id="WP_164824061.1">
    <property type="nucleotide sequence ID" value="NZ_CP049228.1"/>
</dbReference>
<evidence type="ECO:0000313" key="10">
    <source>
        <dbReference type="EMBL" id="QIH24104.1"/>
    </source>
</evidence>
<protein>
    <recommendedName>
        <fullName evidence="2">acetyl-CoA C-acetyltransferase</fullName>
        <ecNumber evidence="2">2.3.1.9</ecNumber>
    </recommendedName>
    <alternativeName>
        <fullName evidence="5">Acetoacetyl-CoA thiolase</fullName>
    </alternativeName>
</protein>
<sequence length="388" mass="42471">MKEIYIIDAKRTPFGKFRGFFSDQNPIDMASQLLSKMMIKNKLPKKQIEAVYIGNVCSTGLGQNPARQVALHCGLSQETISTTINDVCGSSLKAMRLAQAQMQIGDFDMVAVGGVENMTQAPFFVESQFKDQSQDHLQWTLMHDCLNDAFSHQAMGITAEMVAQAHKISRDAMDQYAYESHQKAIKAIKSDWFAQEIIPFKKENEILVNDENVRFDTSLEKLAQLRSVFMENGTVTAGNSSPLSDGASFLILATGDKVKELKLKPIAKLGQFIEIGCDPNYMGYGPYYAIRKLLNKTNTTIDDYDVIEINEAFAAQIVAVARDLKIPNNKLNIAGGAISLGHPLGATGTRLVATAINNLHQVSGHNALVSLCIGGGQAIACNIECVTK</sequence>
<feature type="active site" description="Acyl-thioester intermediate" evidence="6">
    <location>
        <position position="88"/>
    </location>
</feature>
<keyword evidence="4 7" id="KW-0012">Acyltransferase</keyword>
<dbReference type="PANTHER" id="PTHR18919">
    <property type="entry name" value="ACETYL-COA C-ACYLTRANSFERASE"/>
    <property type="match status" value="1"/>
</dbReference>
<feature type="domain" description="Thiolase N-terminal" evidence="8">
    <location>
        <begin position="4"/>
        <end position="254"/>
    </location>
</feature>
<dbReference type="EMBL" id="CP049228">
    <property type="protein sequence ID" value="QIH24104.1"/>
    <property type="molecule type" value="Genomic_DNA"/>
</dbReference>
<dbReference type="PANTHER" id="PTHR18919:SF107">
    <property type="entry name" value="ACETYL-COA ACETYLTRANSFERASE, CYTOSOLIC"/>
    <property type="match status" value="1"/>
</dbReference>
<dbReference type="InterPro" id="IPR020613">
    <property type="entry name" value="Thiolase_CS"/>
</dbReference>
<dbReference type="SUPFAM" id="SSF53901">
    <property type="entry name" value="Thiolase-like"/>
    <property type="match status" value="2"/>
</dbReference>
<gene>
    <name evidence="10" type="ORF">G6Z83_05370</name>
</gene>
<dbReference type="InterPro" id="IPR020616">
    <property type="entry name" value="Thiolase_N"/>
</dbReference>
<feature type="domain" description="Thiolase C-terminal" evidence="9">
    <location>
        <begin position="263"/>
        <end position="384"/>
    </location>
</feature>
<dbReference type="CDD" id="cd00751">
    <property type="entry name" value="thiolase"/>
    <property type="match status" value="1"/>
</dbReference>
<feature type="active site" description="Proton acceptor" evidence="6">
    <location>
        <position position="372"/>
    </location>
</feature>
<dbReference type="InterPro" id="IPR016039">
    <property type="entry name" value="Thiolase-like"/>
</dbReference>
<comment type="similarity">
    <text evidence="1 7">Belongs to the thiolase-like superfamily. Thiolase family.</text>
</comment>
<dbReference type="InterPro" id="IPR002155">
    <property type="entry name" value="Thiolase"/>
</dbReference>
<dbReference type="InterPro" id="IPR020617">
    <property type="entry name" value="Thiolase_C"/>
</dbReference>